<proteinExistence type="predicted"/>
<evidence type="ECO:0000256" key="1">
    <source>
        <dbReference type="SAM" id="MobiDB-lite"/>
    </source>
</evidence>
<dbReference type="InterPro" id="IPR029033">
    <property type="entry name" value="His_PPase_superfam"/>
</dbReference>
<organism evidence="2 3">
    <name type="scientific">Hondaea fermentalgiana</name>
    <dbReference type="NCBI Taxonomy" id="2315210"/>
    <lineage>
        <taxon>Eukaryota</taxon>
        <taxon>Sar</taxon>
        <taxon>Stramenopiles</taxon>
        <taxon>Bigyra</taxon>
        <taxon>Labyrinthulomycetes</taxon>
        <taxon>Thraustochytrida</taxon>
        <taxon>Thraustochytriidae</taxon>
        <taxon>Hondaea</taxon>
    </lineage>
</organism>
<feature type="region of interest" description="Disordered" evidence="1">
    <location>
        <begin position="38"/>
        <end position="96"/>
    </location>
</feature>
<reference evidence="2 3" key="1">
    <citation type="submission" date="2017-12" db="EMBL/GenBank/DDBJ databases">
        <title>Sequencing, de novo assembly and annotation of complete genome of a new Thraustochytrid species, strain FCC1311.</title>
        <authorList>
            <person name="Sedici K."/>
            <person name="Godart F."/>
            <person name="Aiese Cigliano R."/>
            <person name="Sanseverino W."/>
            <person name="Barakat M."/>
            <person name="Ortet P."/>
            <person name="Marechal E."/>
            <person name="Cagnac O."/>
            <person name="Amato A."/>
        </authorList>
    </citation>
    <scope>NUCLEOTIDE SEQUENCE [LARGE SCALE GENOMIC DNA]</scope>
</reference>
<keyword evidence="3" id="KW-1185">Reference proteome</keyword>
<dbReference type="InterPro" id="IPR013078">
    <property type="entry name" value="His_Pase_superF_clade-1"/>
</dbReference>
<dbReference type="PANTHER" id="PTHR48100">
    <property type="entry name" value="BROAD-SPECIFICITY PHOSPHATASE YOR283W-RELATED"/>
    <property type="match status" value="1"/>
</dbReference>
<name>A0A2R5GQD4_9STRA</name>
<dbReference type="SUPFAM" id="SSF53254">
    <property type="entry name" value="Phosphoglycerate mutase-like"/>
    <property type="match status" value="1"/>
</dbReference>
<protein>
    <submittedName>
        <fullName evidence="2">Phosphoglycerate mutase-like protein</fullName>
    </submittedName>
</protein>
<feature type="compositionally biased region" description="Basic and acidic residues" evidence="1">
    <location>
        <begin position="80"/>
        <end position="96"/>
    </location>
</feature>
<dbReference type="InParanoid" id="A0A2R5GQD4"/>
<dbReference type="SMART" id="SM00855">
    <property type="entry name" value="PGAM"/>
    <property type="match status" value="1"/>
</dbReference>
<dbReference type="InterPro" id="IPR050275">
    <property type="entry name" value="PGM_Phosphatase"/>
</dbReference>
<feature type="compositionally biased region" description="Low complexity" evidence="1">
    <location>
        <begin position="45"/>
        <end position="79"/>
    </location>
</feature>
<dbReference type="GO" id="GO:0016791">
    <property type="term" value="F:phosphatase activity"/>
    <property type="evidence" value="ECO:0007669"/>
    <property type="project" value="TreeGrafter"/>
</dbReference>
<dbReference type="Proteomes" id="UP000241890">
    <property type="component" value="Unassembled WGS sequence"/>
</dbReference>
<comment type="caution">
    <text evidence="2">The sequence shown here is derived from an EMBL/GenBank/DDBJ whole genome shotgun (WGS) entry which is preliminary data.</text>
</comment>
<dbReference type="CDD" id="cd07067">
    <property type="entry name" value="HP_PGM_like"/>
    <property type="match status" value="1"/>
</dbReference>
<dbReference type="OrthoDB" id="496981at2759"/>
<dbReference type="GO" id="GO:0005737">
    <property type="term" value="C:cytoplasm"/>
    <property type="evidence" value="ECO:0007669"/>
    <property type="project" value="TreeGrafter"/>
</dbReference>
<dbReference type="Gene3D" id="3.40.50.1240">
    <property type="entry name" value="Phosphoglycerate mutase-like"/>
    <property type="match status" value="1"/>
</dbReference>
<accession>A0A2R5GQD4</accession>
<dbReference type="AlphaFoldDB" id="A0A2R5GQD4"/>
<dbReference type="PANTHER" id="PTHR48100:SF61">
    <property type="entry name" value="PHOSPHOGLYCERATE MUTASE"/>
    <property type="match status" value="1"/>
</dbReference>
<gene>
    <name evidence="2" type="ORF">FCC1311_093102</name>
</gene>
<evidence type="ECO:0000313" key="3">
    <source>
        <dbReference type="Proteomes" id="UP000241890"/>
    </source>
</evidence>
<dbReference type="Pfam" id="PF00300">
    <property type="entry name" value="His_Phos_1"/>
    <property type="match status" value="1"/>
</dbReference>
<dbReference type="EMBL" id="BEYU01000142">
    <property type="protein sequence ID" value="GBG33086.1"/>
    <property type="molecule type" value="Genomic_DNA"/>
</dbReference>
<evidence type="ECO:0000313" key="2">
    <source>
        <dbReference type="EMBL" id="GBG33086.1"/>
    </source>
</evidence>
<sequence length="364" mass="40604">MPRERSDQSSGWSKSSLLGAAAVVALAAIGVALVASGKSQEFGVTSKHSNNGTSKTTSSSTSSTSANPKGASSGNGSASGRKESSQSEEKHGGDETLKKLSKLYHESRNEDPQVEIVRQRTVELNSKDIQRLGLAPNSSWKDFNKDVDEITAKDESAKVVYMIRHGEGDHNAAEREYGTEKWENEIAKTDEYLDACLNEVGRDQAQKLQEAFAQARKDGLKVDAIIVSPLTRAIETAKIGLGDDWDKLPIYAVEMCRERFGKNMCDKRRSVAELKEKFPEINFDYFMESEEDPWFTPIREADDHIEKRIAYFFNWLAQTPWKHVVVAGHSSYMAHTTKVLKAPYHWPANCELVPVTIHKKDAQH</sequence>